<name>A0A1V4SKI4_RUMHU</name>
<evidence type="ECO:0000256" key="7">
    <source>
        <dbReference type="RuleBase" id="RU367016"/>
    </source>
</evidence>
<feature type="domain" description="VTT" evidence="8">
    <location>
        <begin position="49"/>
        <end position="173"/>
    </location>
</feature>
<reference evidence="9 10" key="1">
    <citation type="submission" date="2017-03" db="EMBL/GenBank/DDBJ databases">
        <title>Genome sequence of Clostridium hungatei DSM 14427.</title>
        <authorList>
            <person name="Poehlein A."/>
            <person name="Daniel R."/>
        </authorList>
    </citation>
    <scope>NUCLEOTIDE SEQUENCE [LARGE SCALE GENOMIC DNA]</scope>
    <source>
        <strain evidence="9 10">DSM 14427</strain>
    </source>
</reference>
<feature type="transmembrane region" description="Helical" evidence="7">
    <location>
        <begin position="188"/>
        <end position="206"/>
    </location>
</feature>
<evidence type="ECO:0000256" key="2">
    <source>
        <dbReference type="ARBA" id="ARBA00010792"/>
    </source>
</evidence>
<evidence type="ECO:0000256" key="3">
    <source>
        <dbReference type="ARBA" id="ARBA00022475"/>
    </source>
</evidence>
<keyword evidence="6 7" id="KW-0472">Membrane</keyword>
<dbReference type="PANTHER" id="PTHR30353:SF0">
    <property type="entry name" value="TRANSMEMBRANE PROTEIN"/>
    <property type="match status" value="1"/>
</dbReference>
<dbReference type="NCBIfam" id="NF008102">
    <property type="entry name" value="PRK10847.1"/>
    <property type="match status" value="1"/>
</dbReference>
<dbReference type="RefSeq" id="WP_080064108.1">
    <property type="nucleotide sequence ID" value="NZ_MZGX01000009.1"/>
</dbReference>
<feature type="transmembrane region" description="Helical" evidence="7">
    <location>
        <begin position="154"/>
        <end position="176"/>
    </location>
</feature>
<organism evidence="9 10">
    <name type="scientific">Ruminiclostridium hungatei</name>
    <name type="common">Clostridium hungatei</name>
    <dbReference type="NCBI Taxonomy" id="48256"/>
    <lineage>
        <taxon>Bacteria</taxon>
        <taxon>Bacillati</taxon>
        <taxon>Bacillota</taxon>
        <taxon>Clostridia</taxon>
        <taxon>Eubacteriales</taxon>
        <taxon>Oscillospiraceae</taxon>
        <taxon>Ruminiclostridium</taxon>
    </lineage>
</organism>
<keyword evidence="5 7" id="KW-1133">Transmembrane helix</keyword>
<evidence type="ECO:0000313" key="10">
    <source>
        <dbReference type="Proteomes" id="UP000191554"/>
    </source>
</evidence>
<evidence type="ECO:0000256" key="4">
    <source>
        <dbReference type="ARBA" id="ARBA00022692"/>
    </source>
</evidence>
<evidence type="ECO:0000256" key="5">
    <source>
        <dbReference type="ARBA" id="ARBA00022989"/>
    </source>
</evidence>
<evidence type="ECO:0000256" key="6">
    <source>
        <dbReference type="ARBA" id="ARBA00023136"/>
    </source>
</evidence>
<dbReference type="InterPro" id="IPR032818">
    <property type="entry name" value="DedA-like"/>
</dbReference>
<feature type="transmembrane region" description="Helical" evidence="7">
    <location>
        <begin position="55"/>
        <end position="82"/>
    </location>
</feature>
<feature type="transmembrane region" description="Helical" evidence="7">
    <location>
        <begin position="27"/>
        <end position="49"/>
    </location>
</feature>
<dbReference type="Proteomes" id="UP000191554">
    <property type="component" value="Unassembled WGS sequence"/>
</dbReference>
<dbReference type="OrthoDB" id="9813426at2"/>
<keyword evidence="3 7" id="KW-1003">Cell membrane</keyword>
<comment type="similarity">
    <text evidence="2 7">Belongs to the DedA family.</text>
</comment>
<dbReference type="GO" id="GO:0005886">
    <property type="term" value="C:plasma membrane"/>
    <property type="evidence" value="ECO:0007669"/>
    <property type="project" value="UniProtKB-SubCell"/>
</dbReference>
<keyword evidence="10" id="KW-1185">Reference proteome</keyword>
<evidence type="ECO:0000259" key="8">
    <source>
        <dbReference type="Pfam" id="PF09335"/>
    </source>
</evidence>
<dbReference type="AlphaFoldDB" id="A0A1V4SKI4"/>
<dbReference type="InterPro" id="IPR032816">
    <property type="entry name" value="VTT_dom"/>
</dbReference>
<dbReference type="EMBL" id="MZGX01000009">
    <property type="protein sequence ID" value="OPX44360.1"/>
    <property type="molecule type" value="Genomic_DNA"/>
</dbReference>
<dbReference type="STRING" id="48256.CLHUN_16590"/>
<protein>
    <submittedName>
        <fullName evidence="9">Inner membrane protein YqjA</fullName>
    </submittedName>
</protein>
<evidence type="ECO:0000256" key="1">
    <source>
        <dbReference type="ARBA" id="ARBA00004651"/>
    </source>
</evidence>
<gene>
    <name evidence="9" type="primary">yqjA_1</name>
    <name evidence="9" type="ORF">CLHUN_16590</name>
</gene>
<dbReference type="PANTHER" id="PTHR30353">
    <property type="entry name" value="INNER MEMBRANE PROTEIN DEDA-RELATED"/>
    <property type="match status" value="1"/>
</dbReference>
<evidence type="ECO:0000313" key="9">
    <source>
        <dbReference type="EMBL" id="OPX44360.1"/>
    </source>
</evidence>
<dbReference type="InterPro" id="IPR058127">
    <property type="entry name" value="DedA"/>
</dbReference>
<dbReference type="Pfam" id="PF09335">
    <property type="entry name" value="VTT_dom"/>
    <property type="match status" value="1"/>
</dbReference>
<accession>A0A1V4SKI4</accession>
<keyword evidence="4 7" id="KW-0812">Transmembrane</keyword>
<sequence>MNIIVQFIDFVMHLDKNLTQLANDFGVWTYLILFLVVFCETGLVITPFLPGDSMIFVIGALAASGDLNFPVIIAVLMAAAILGDTCNYHIGKFLGPVVFKKDNVKFLKKEYLIKTHNFYEKHGGKTIIIARFIPIIRTFAPFVAGMGSMSYPKFISYNVIGGMTWVALFSFGGFFFGNMPIVENNFSLVIIAIIFISILPGIITYIKEKKTSAAK</sequence>
<proteinExistence type="inferred from homology"/>
<comment type="caution">
    <text evidence="9">The sequence shown here is derived from an EMBL/GenBank/DDBJ whole genome shotgun (WGS) entry which is preliminary data.</text>
</comment>
<comment type="subcellular location">
    <subcellularLocation>
        <location evidence="1 7">Cell membrane</location>
        <topology evidence="1 7">Multi-pass membrane protein</topology>
    </subcellularLocation>
</comment>